<dbReference type="Pfam" id="PF14226">
    <property type="entry name" value="DIOX_N"/>
    <property type="match status" value="1"/>
</dbReference>
<evidence type="ECO:0000313" key="4">
    <source>
        <dbReference type="EMBL" id="KAF2865074.1"/>
    </source>
</evidence>
<dbReference type="Gene3D" id="2.60.120.330">
    <property type="entry name" value="B-lactam Antibiotic, Isopenicillin N Synthase, Chain"/>
    <property type="match status" value="1"/>
</dbReference>
<dbReference type="GO" id="GO:0044283">
    <property type="term" value="P:small molecule biosynthetic process"/>
    <property type="evidence" value="ECO:0007669"/>
    <property type="project" value="UniProtKB-ARBA"/>
</dbReference>
<dbReference type="Proteomes" id="UP000481861">
    <property type="component" value="Unassembled WGS sequence"/>
</dbReference>
<comment type="similarity">
    <text evidence="1 2">Belongs to the iron/ascorbate-dependent oxidoreductase family.</text>
</comment>
<dbReference type="InterPro" id="IPR050231">
    <property type="entry name" value="Iron_ascorbate_oxido_reductase"/>
</dbReference>
<evidence type="ECO:0000256" key="2">
    <source>
        <dbReference type="RuleBase" id="RU003682"/>
    </source>
</evidence>
<dbReference type="GO" id="GO:0016491">
    <property type="term" value="F:oxidoreductase activity"/>
    <property type="evidence" value="ECO:0007669"/>
    <property type="project" value="UniProtKB-KW"/>
</dbReference>
<dbReference type="InterPro" id="IPR026992">
    <property type="entry name" value="DIOX_N"/>
</dbReference>
<accession>A0A7C8HYK1</accession>
<dbReference type="PROSITE" id="PS51471">
    <property type="entry name" value="FE2OG_OXY"/>
    <property type="match status" value="1"/>
</dbReference>
<dbReference type="Pfam" id="PF03171">
    <property type="entry name" value="2OG-FeII_Oxy"/>
    <property type="match status" value="1"/>
</dbReference>
<evidence type="ECO:0000256" key="1">
    <source>
        <dbReference type="ARBA" id="ARBA00008056"/>
    </source>
</evidence>
<feature type="domain" description="Fe2OG dioxygenase" evidence="3">
    <location>
        <begin position="161"/>
        <end position="292"/>
    </location>
</feature>
<dbReference type="OrthoDB" id="288590at2759"/>
<comment type="caution">
    <text evidence="4">The sequence shown here is derived from an EMBL/GenBank/DDBJ whole genome shotgun (WGS) entry which is preliminary data.</text>
</comment>
<dbReference type="AlphaFoldDB" id="A0A7C8HYK1"/>
<sequence length="331" mass="36809">METYSKLPVVDFASFRTGSAEDRKRIALEVDDALRTAGFFYLRNHGIPRPKIQDLFEKSKQFFNLPKCVKEKLAPTPKSLEQGYFGQEKEIVRGQKSLKESFDFANPDDSSNSWPAEASVPGFRESAVDVHQNCSKLISELLECLSIALQLSSMDSLGQHHSGSMFVSSLLHYPSVATRMLRSGESTRNPAHSDLSTLTLLFQQDVGGLQIADMTSTDKTTSAAVNKSATFLNVEPRSDLVLVNAGYLLMRWTNGRWKSVVHRVSFDCGKSMEGQSPKSVPERHSIAFFSFPDAETSVEPLGTCCTNEVPKKWGPLNAGEYLRRKRGALYP</sequence>
<dbReference type="InterPro" id="IPR044861">
    <property type="entry name" value="IPNS-like_FE2OG_OXY"/>
</dbReference>
<dbReference type="GO" id="GO:0046872">
    <property type="term" value="F:metal ion binding"/>
    <property type="evidence" value="ECO:0007669"/>
    <property type="project" value="UniProtKB-KW"/>
</dbReference>
<evidence type="ECO:0000259" key="3">
    <source>
        <dbReference type="PROSITE" id="PS51471"/>
    </source>
</evidence>
<dbReference type="PANTHER" id="PTHR47990">
    <property type="entry name" value="2-OXOGLUTARATE (2OG) AND FE(II)-DEPENDENT OXYGENASE SUPERFAMILY PROTEIN-RELATED"/>
    <property type="match status" value="1"/>
</dbReference>
<dbReference type="InterPro" id="IPR027443">
    <property type="entry name" value="IPNS-like_sf"/>
</dbReference>
<reference evidence="4 5" key="1">
    <citation type="submission" date="2020-01" db="EMBL/GenBank/DDBJ databases">
        <authorList>
            <consortium name="DOE Joint Genome Institute"/>
            <person name="Haridas S."/>
            <person name="Albert R."/>
            <person name="Binder M."/>
            <person name="Bloem J."/>
            <person name="Labutti K."/>
            <person name="Salamov A."/>
            <person name="Andreopoulos B."/>
            <person name="Baker S.E."/>
            <person name="Barry K."/>
            <person name="Bills G."/>
            <person name="Bluhm B.H."/>
            <person name="Cannon C."/>
            <person name="Castanera R."/>
            <person name="Culley D.E."/>
            <person name="Daum C."/>
            <person name="Ezra D."/>
            <person name="Gonzalez J.B."/>
            <person name="Henrissat B."/>
            <person name="Kuo A."/>
            <person name="Liang C."/>
            <person name="Lipzen A."/>
            <person name="Lutzoni F."/>
            <person name="Magnuson J."/>
            <person name="Mondo S."/>
            <person name="Nolan M."/>
            <person name="Ohm R."/>
            <person name="Pangilinan J."/>
            <person name="Park H.-J.H."/>
            <person name="Ramirez L."/>
            <person name="Alfaro M."/>
            <person name="Sun H."/>
            <person name="Tritt A."/>
            <person name="Yoshinaga Y."/>
            <person name="Zwiers L.-H.L."/>
            <person name="Turgeon B.G."/>
            <person name="Goodwin S.B."/>
            <person name="Spatafora J.W."/>
            <person name="Crous P.W."/>
            <person name="Grigoriev I.V."/>
        </authorList>
    </citation>
    <scope>NUCLEOTIDE SEQUENCE [LARGE SCALE GENOMIC DNA]</scope>
    <source>
        <strain evidence="4 5">CBS 611.86</strain>
    </source>
</reference>
<gene>
    <name evidence="4" type="ORF">BDV95DRAFT_507979</name>
</gene>
<keyword evidence="2" id="KW-0560">Oxidoreductase</keyword>
<keyword evidence="2" id="KW-0408">Iron</keyword>
<protein>
    <recommendedName>
        <fullName evidence="3">Fe2OG dioxygenase domain-containing protein</fullName>
    </recommendedName>
</protein>
<name>A0A7C8HYK1_9PLEO</name>
<keyword evidence="2" id="KW-0479">Metal-binding</keyword>
<dbReference type="PRINTS" id="PR00682">
    <property type="entry name" value="IPNSYNTHASE"/>
</dbReference>
<proteinExistence type="inferred from homology"/>
<organism evidence="4 5">
    <name type="scientific">Massariosphaeria phaeospora</name>
    <dbReference type="NCBI Taxonomy" id="100035"/>
    <lineage>
        <taxon>Eukaryota</taxon>
        <taxon>Fungi</taxon>
        <taxon>Dikarya</taxon>
        <taxon>Ascomycota</taxon>
        <taxon>Pezizomycotina</taxon>
        <taxon>Dothideomycetes</taxon>
        <taxon>Pleosporomycetidae</taxon>
        <taxon>Pleosporales</taxon>
        <taxon>Pleosporales incertae sedis</taxon>
        <taxon>Massariosphaeria</taxon>
    </lineage>
</organism>
<dbReference type="EMBL" id="JAADJZ010000037">
    <property type="protein sequence ID" value="KAF2865074.1"/>
    <property type="molecule type" value="Genomic_DNA"/>
</dbReference>
<keyword evidence="5" id="KW-1185">Reference proteome</keyword>
<evidence type="ECO:0000313" key="5">
    <source>
        <dbReference type="Proteomes" id="UP000481861"/>
    </source>
</evidence>
<dbReference type="SUPFAM" id="SSF51197">
    <property type="entry name" value="Clavaminate synthase-like"/>
    <property type="match status" value="1"/>
</dbReference>
<dbReference type="InterPro" id="IPR005123">
    <property type="entry name" value="Oxoglu/Fe-dep_dioxygenase_dom"/>
</dbReference>